<evidence type="ECO:0000256" key="3">
    <source>
        <dbReference type="ARBA" id="ARBA00022806"/>
    </source>
</evidence>
<evidence type="ECO:0000313" key="11">
    <source>
        <dbReference type="EMBL" id="MBL4953044.1"/>
    </source>
</evidence>
<dbReference type="Gene3D" id="3.40.50.300">
    <property type="entry name" value="P-loop containing nucleotide triphosphate hydrolases"/>
    <property type="match status" value="3"/>
</dbReference>
<name>A0ABS1TPS9_9BACI</name>
<dbReference type="SUPFAM" id="SSF52540">
    <property type="entry name" value="P-loop containing nucleoside triphosphate hydrolases"/>
    <property type="match status" value="1"/>
</dbReference>
<evidence type="ECO:0000256" key="5">
    <source>
        <dbReference type="ARBA" id="ARBA00023235"/>
    </source>
</evidence>
<dbReference type="InterPro" id="IPR000212">
    <property type="entry name" value="DNA_helicase_UvrD/REP"/>
</dbReference>
<evidence type="ECO:0000256" key="1">
    <source>
        <dbReference type="ARBA" id="ARBA00022741"/>
    </source>
</evidence>
<proteinExistence type="predicted"/>
<dbReference type="Pfam" id="PF00580">
    <property type="entry name" value="UvrD-helicase"/>
    <property type="match status" value="1"/>
</dbReference>
<comment type="catalytic activity">
    <reaction evidence="8">
        <text>ATP + H2O = ADP + phosphate + H(+)</text>
        <dbReference type="Rhea" id="RHEA:13065"/>
        <dbReference type="ChEBI" id="CHEBI:15377"/>
        <dbReference type="ChEBI" id="CHEBI:15378"/>
        <dbReference type="ChEBI" id="CHEBI:30616"/>
        <dbReference type="ChEBI" id="CHEBI:43474"/>
        <dbReference type="ChEBI" id="CHEBI:456216"/>
        <dbReference type="EC" id="5.6.2.4"/>
    </reaction>
</comment>
<dbReference type="PANTHER" id="PTHR11070:SF2">
    <property type="entry name" value="ATP-DEPENDENT DNA HELICASE SRS2"/>
    <property type="match status" value="1"/>
</dbReference>
<dbReference type="RefSeq" id="WP_202654260.1">
    <property type="nucleotide sequence ID" value="NZ_JAESWB010000168.1"/>
</dbReference>
<dbReference type="InterPro" id="IPR014017">
    <property type="entry name" value="DNA_helicase_UvrD-like_C"/>
</dbReference>
<keyword evidence="4 9" id="KW-0067">ATP-binding</keyword>
<evidence type="ECO:0000256" key="8">
    <source>
        <dbReference type="ARBA" id="ARBA00048988"/>
    </source>
</evidence>
<comment type="caution">
    <text evidence="11">The sequence shown here is derived from an EMBL/GenBank/DDBJ whole genome shotgun (WGS) entry which is preliminary data.</text>
</comment>
<gene>
    <name evidence="11" type="ORF">JK635_12570</name>
</gene>
<sequence>MIDANYSVLWFRSEITDNTYKVIENYLKNGIKVFFLSFDDSELILVNPFLKEANKNGLLMLSVVRYAQEWDDREFRSFDGKQIDSALLDYLDANSSFNKEQYLLEHQQEEQHYIVKAGAGTGKTTTMINRILFLKHMIPQLNMGSVVMITFTNEAAANMRKKLLEKLKGYYDLTKDKTYLEWMEEIGNMFIGTFHSFAKEFLSNEGQRLGFSKSMEIRSFKHEQRKLIEYYIDQFATANPIIYESFRYLPHYKLVKAFMGIMERINNKSISYESVLMLEYGYDNRGFHQMAAYVIENVTKDLVKKKNDEESLEISDLISRLGVVRSIPQEQLHLQIQYLFVDEFQDTDEAQVSFVAWLVSQYQSQLFAVGDIKQSIYRFRGADYTAFNQLKGYLETANQRYFEYSLRKNYRSEEMLIHQFNQLFRKWDGVIEHFHYDETDHLLAVLEDTVEEGLVTLPLETTNLRHVLQRLYKEDVAVLVRSNRQVLKMVEEIESQGFFCDAEISGSFYRCLPVREFYLLLRRFTHPKVAKDRYLFHQSSYGNNELSISEVFQSFTQEKPYVLDLLEERENWIFGGESFKSQSALPVLQQVIEQVKPHEVFRRRFYQHLRKQFPGEDMGMQKQEAVAKMKEYKVNLDRLIYLLKKEFGNFEASLYDLEQFLTIKMATDTIENEWKLHDEVSHRIKVMTVHKAKGLEFNYVLLPYTNSPFIKDGMTEILLIPEAGNWKIGYHINWQDQIVENTFYRDHVKNEQAETIAEEARLLYVALTRAKKGIIAQSTATMNPYSIQCWSNLLESGENLHV</sequence>
<keyword evidence="5" id="KW-0413">Isomerase</keyword>
<dbReference type="Proteomes" id="UP000623967">
    <property type="component" value="Unassembled WGS sequence"/>
</dbReference>
<evidence type="ECO:0000256" key="2">
    <source>
        <dbReference type="ARBA" id="ARBA00022801"/>
    </source>
</evidence>
<evidence type="ECO:0000259" key="10">
    <source>
        <dbReference type="PROSITE" id="PS51198"/>
    </source>
</evidence>
<dbReference type="Gene3D" id="1.10.486.10">
    <property type="entry name" value="PCRA, domain 4"/>
    <property type="match status" value="1"/>
</dbReference>
<evidence type="ECO:0000256" key="7">
    <source>
        <dbReference type="ARBA" id="ARBA00034808"/>
    </source>
</evidence>
<dbReference type="EC" id="5.6.2.4" evidence="7"/>
<organism evidence="11 12">
    <name type="scientific">Neobacillus paridis</name>
    <dbReference type="NCBI Taxonomy" id="2803862"/>
    <lineage>
        <taxon>Bacteria</taxon>
        <taxon>Bacillati</taxon>
        <taxon>Bacillota</taxon>
        <taxon>Bacilli</taxon>
        <taxon>Bacillales</taxon>
        <taxon>Bacillaceae</taxon>
        <taxon>Neobacillus</taxon>
    </lineage>
</organism>
<keyword evidence="1 9" id="KW-0547">Nucleotide-binding</keyword>
<keyword evidence="2 9" id="KW-0378">Hydrolase</keyword>
<evidence type="ECO:0000256" key="6">
    <source>
        <dbReference type="ARBA" id="ARBA00034617"/>
    </source>
</evidence>
<dbReference type="InterPro" id="IPR014016">
    <property type="entry name" value="UvrD-like_ATP-bd"/>
</dbReference>
<dbReference type="InterPro" id="IPR027417">
    <property type="entry name" value="P-loop_NTPase"/>
</dbReference>
<keyword evidence="12" id="KW-1185">Reference proteome</keyword>
<dbReference type="PANTHER" id="PTHR11070">
    <property type="entry name" value="UVRD / RECB / PCRA DNA HELICASE FAMILY MEMBER"/>
    <property type="match status" value="1"/>
</dbReference>
<comment type="catalytic activity">
    <reaction evidence="6">
        <text>Couples ATP hydrolysis with the unwinding of duplex DNA by translocating in the 3'-5' direction.</text>
        <dbReference type="EC" id="5.6.2.4"/>
    </reaction>
</comment>
<evidence type="ECO:0000256" key="4">
    <source>
        <dbReference type="ARBA" id="ARBA00022840"/>
    </source>
</evidence>
<reference evidence="11 12" key="1">
    <citation type="submission" date="2021-01" db="EMBL/GenBank/DDBJ databases">
        <title>Genome public.</title>
        <authorList>
            <person name="Liu C."/>
            <person name="Sun Q."/>
        </authorList>
    </citation>
    <scope>NUCLEOTIDE SEQUENCE [LARGE SCALE GENOMIC DNA]</scope>
    <source>
        <strain evidence="11 12">YIM B02564</strain>
    </source>
</reference>
<accession>A0ABS1TPS9</accession>
<feature type="domain" description="UvrD-like helicase ATP-binding" evidence="10">
    <location>
        <begin position="96"/>
        <end position="413"/>
    </location>
</feature>
<dbReference type="EMBL" id="JAESWB010000168">
    <property type="protein sequence ID" value="MBL4953044.1"/>
    <property type="molecule type" value="Genomic_DNA"/>
</dbReference>
<keyword evidence="3 9" id="KW-0347">Helicase</keyword>
<evidence type="ECO:0000313" key="12">
    <source>
        <dbReference type="Proteomes" id="UP000623967"/>
    </source>
</evidence>
<dbReference type="Gene3D" id="1.10.3170.10">
    <property type="entry name" value="Recbcd, chain B, domain 2"/>
    <property type="match status" value="1"/>
</dbReference>
<protein>
    <recommendedName>
        <fullName evidence="7">DNA 3'-5' helicase</fullName>
        <ecNumber evidence="7">5.6.2.4</ecNumber>
    </recommendedName>
</protein>
<feature type="binding site" evidence="9">
    <location>
        <begin position="117"/>
        <end position="124"/>
    </location>
    <ligand>
        <name>ATP</name>
        <dbReference type="ChEBI" id="CHEBI:30616"/>
    </ligand>
</feature>
<dbReference type="PROSITE" id="PS51198">
    <property type="entry name" value="UVRD_HELICASE_ATP_BIND"/>
    <property type="match status" value="1"/>
</dbReference>
<evidence type="ECO:0000256" key="9">
    <source>
        <dbReference type="PROSITE-ProRule" id="PRU00560"/>
    </source>
</evidence>
<dbReference type="Pfam" id="PF13361">
    <property type="entry name" value="UvrD_C"/>
    <property type="match status" value="1"/>
</dbReference>